<proteinExistence type="predicted"/>
<organism evidence="2 3">
    <name type="scientific">Serratia plymuthica</name>
    <dbReference type="NCBI Taxonomy" id="82996"/>
    <lineage>
        <taxon>Bacteria</taxon>
        <taxon>Pseudomonadati</taxon>
        <taxon>Pseudomonadota</taxon>
        <taxon>Gammaproteobacteria</taxon>
        <taxon>Enterobacterales</taxon>
        <taxon>Yersiniaceae</taxon>
        <taxon>Serratia</taxon>
    </lineage>
</organism>
<evidence type="ECO:0000259" key="1">
    <source>
        <dbReference type="Pfam" id="PF00535"/>
    </source>
</evidence>
<dbReference type="EMBL" id="LS483469">
    <property type="protein sequence ID" value="SQI42039.1"/>
    <property type="molecule type" value="Genomic_DNA"/>
</dbReference>
<dbReference type="Gene3D" id="3.90.550.10">
    <property type="entry name" value="Spore Coat Polysaccharide Biosynthesis Protein SpsA, Chain A"/>
    <property type="match status" value="1"/>
</dbReference>
<dbReference type="InterPro" id="IPR029044">
    <property type="entry name" value="Nucleotide-diphossugar_trans"/>
</dbReference>
<dbReference type="GO" id="GO:0016740">
    <property type="term" value="F:transferase activity"/>
    <property type="evidence" value="ECO:0007669"/>
    <property type="project" value="UniProtKB-KW"/>
</dbReference>
<protein>
    <submittedName>
        <fullName evidence="2">Putative glycosyl transferase</fullName>
    </submittedName>
</protein>
<dbReference type="AlphaFoldDB" id="A0A2X4UUB9"/>
<dbReference type="Proteomes" id="UP000248897">
    <property type="component" value="Chromosome 1"/>
</dbReference>
<feature type="domain" description="Glycosyltransferase 2-like" evidence="1">
    <location>
        <begin position="2"/>
        <end position="33"/>
    </location>
</feature>
<evidence type="ECO:0000313" key="2">
    <source>
        <dbReference type="EMBL" id="SQI42039.1"/>
    </source>
</evidence>
<keyword evidence="2" id="KW-0808">Transferase</keyword>
<name>A0A2X4UUB9_SERPL</name>
<dbReference type="InterPro" id="IPR001173">
    <property type="entry name" value="Glyco_trans_2-like"/>
</dbReference>
<accession>A0A2X4UUB9</accession>
<reference evidence="2 3" key="1">
    <citation type="submission" date="2018-06" db="EMBL/GenBank/DDBJ databases">
        <authorList>
            <consortium name="Pathogen Informatics"/>
            <person name="Doyle S."/>
        </authorList>
    </citation>
    <scope>NUCLEOTIDE SEQUENCE [LARGE SCALE GENOMIC DNA]</scope>
    <source>
        <strain evidence="2 3">NCTC12961</strain>
    </source>
</reference>
<dbReference type="Pfam" id="PF00535">
    <property type="entry name" value="Glycos_transf_2"/>
    <property type="match status" value="1"/>
</dbReference>
<dbReference type="CDD" id="cd00761">
    <property type="entry name" value="Glyco_tranf_GTA_type"/>
    <property type="match status" value="1"/>
</dbReference>
<sequence>MASLLAQDERRLEVIIVNDGSTDGSGAIATAMRGNTRILP</sequence>
<dbReference type="SUPFAM" id="SSF53448">
    <property type="entry name" value="Nucleotide-diphospho-sugar transferases"/>
    <property type="match status" value="1"/>
</dbReference>
<gene>
    <name evidence="2" type="ORF">NCTC12961_03476</name>
</gene>
<evidence type="ECO:0000313" key="3">
    <source>
        <dbReference type="Proteomes" id="UP000248897"/>
    </source>
</evidence>